<dbReference type="Pfam" id="PF00439">
    <property type="entry name" value="Bromodomain"/>
    <property type="match status" value="1"/>
</dbReference>
<evidence type="ECO:0000256" key="6">
    <source>
        <dbReference type="ARBA" id="ARBA00022853"/>
    </source>
</evidence>
<keyword evidence="3" id="KW-0489">Methyltransferase</keyword>
<dbReference type="CDD" id="cd04369">
    <property type="entry name" value="Bromodomain"/>
    <property type="match status" value="1"/>
</dbReference>
<protein>
    <recommendedName>
        <fullName evidence="2">[histone H3]-lysine(4) N-trimethyltransferase</fullName>
        <ecNumber evidence="2">2.1.1.354</ecNumber>
    </recommendedName>
</protein>
<keyword evidence="6" id="KW-0156">Chromatin regulator</keyword>
<reference evidence="14 15" key="1">
    <citation type="submission" date="2019-07" db="EMBL/GenBank/DDBJ databases">
        <title>Genomes of Cafeteria roenbergensis.</title>
        <authorList>
            <person name="Fischer M.G."/>
            <person name="Hackl T."/>
            <person name="Roman M."/>
        </authorList>
    </citation>
    <scope>NUCLEOTIDE SEQUENCE [LARGE SCALE GENOMIC DNA]</scope>
    <source>
        <strain evidence="14 15">RCC970-E3</strain>
    </source>
</reference>
<dbReference type="Pfam" id="PF00856">
    <property type="entry name" value="SET"/>
    <property type="match status" value="1"/>
</dbReference>
<accession>A0A5A8E3C3</accession>
<evidence type="ECO:0000256" key="4">
    <source>
        <dbReference type="ARBA" id="ARBA00022679"/>
    </source>
</evidence>
<keyword evidence="5" id="KW-0949">S-adenosyl-L-methionine</keyword>
<dbReference type="InterPro" id="IPR001487">
    <property type="entry name" value="Bromodomain"/>
</dbReference>
<dbReference type="InterPro" id="IPR036427">
    <property type="entry name" value="Bromodomain-like_sf"/>
</dbReference>
<keyword evidence="7 10" id="KW-0103">Bromodomain</keyword>
<keyword evidence="4" id="KW-0808">Transferase</keyword>
<dbReference type="EC" id="2.1.1.354" evidence="2"/>
<dbReference type="SMART" id="SM00297">
    <property type="entry name" value="BROMO"/>
    <property type="match status" value="1"/>
</dbReference>
<evidence type="ECO:0000256" key="2">
    <source>
        <dbReference type="ARBA" id="ARBA00012182"/>
    </source>
</evidence>
<name>A0A5A8E3C3_CAFRO</name>
<dbReference type="SMART" id="SM00317">
    <property type="entry name" value="SET"/>
    <property type="match status" value="1"/>
</dbReference>
<evidence type="ECO:0000256" key="3">
    <source>
        <dbReference type="ARBA" id="ARBA00022603"/>
    </source>
</evidence>
<evidence type="ECO:0000259" key="12">
    <source>
        <dbReference type="PROSITE" id="PS50014"/>
    </source>
</evidence>
<dbReference type="InterPro" id="IPR001214">
    <property type="entry name" value="SET_dom"/>
</dbReference>
<feature type="domain" description="SET" evidence="13">
    <location>
        <begin position="346"/>
        <end position="465"/>
    </location>
</feature>
<dbReference type="InterPro" id="IPR046341">
    <property type="entry name" value="SET_dom_sf"/>
</dbReference>
<dbReference type="GO" id="GO:0048188">
    <property type="term" value="C:Set1C/COMPASS complex"/>
    <property type="evidence" value="ECO:0007669"/>
    <property type="project" value="TreeGrafter"/>
</dbReference>
<proteinExistence type="predicted"/>
<evidence type="ECO:0000256" key="10">
    <source>
        <dbReference type="PROSITE-ProRule" id="PRU00035"/>
    </source>
</evidence>
<dbReference type="PROSITE" id="PS50014">
    <property type="entry name" value="BROMODOMAIN_2"/>
    <property type="match status" value="1"/>
</dbReference>
<dbReference type="Gene3D" id="2.170.270.10">
    <property type="entry name" value="SET domain"/>
    <property type="match status" value="1"/>
</dbReference>
<dbReference type="GO" id="GO:0032259">
    <property type="term" value="P:methylation"/>
    <property type="evidence" value="ECO:0007669"/>
    <property type="project" value="UniProtKB-KW"/>
</dbReference>
<dbReference type="SUPFAM" id="SSF82199">
    <property type="entry name" value="SET domain"/>
    <property type="match status" value="1"/>
</dbReference>
<dbReference type="PROSITE" id="PS50280">
    <property type="entry name" value="SET"/>
    <property type="match status" value="1"/>
</dbReference>
<feature type="domain" description="Bromo" evidence="12">
    <location>
        <begin position="48"/>
        <end position="121"/>
    </location>
</feature>
<dbReference type="Proteomes" id="UP000324907">
    <property type="component" value="Unassembled WGS sequence"/>
</dbReference>
<comment type="catalytic activity">
    <reaction evidence="9">
        <text>L-lysyl(4)-[histone H3] + 3 S-adenosyl-L-methionine = N(6),N(6),N(6)-trimethyl-L-lysyl(4)-[histone H3] + 3 S-adenosyl-L-homocysteine + 3 H(+)</text>
        <dbReference type="Rhea" id="RHEA:60260"/>
        <dbReference type="Rhea" id="RHEA-COMP:15537"/>
        <dbReference type="Rhea" id="RHEA-COMP:15547"/>
        <dbReference type="ChEBI" id="CHEBI:15378"/>
        <dbReference type="ChEBI" id="CHEBI:29969"/>
        <dbReference type="ChEBI" id="CHEBI:57856"/>
        <dbReference type="ChEBI" id="CHEBI:59789"/>
        <dbReference type="ChEBI" id="CHEBI:61961"/>
        <dbReference type="EC" id="2.1.1.354"/>
    </reaction>
</comment>
<dbReference type="InterPro" id="IPR044570">
    <property type="entry name" value="Set1-like"/>
</dbReference>
<dbReference type="PANTHER" id="PTHR45814:SF2">
    <property type="entry name" value="HISTONE-LYSINE N-METHYLTRANSFERASE SETD1"/>
    <property type="match status" value="1"/>
</dbReference>
<evidence type="ECO:0000259" key="13">
    <source>
        <dbReference type="PROSITE" id="PS50280"/>
    </source>
</evidence>
<comment type="caution">
    <text evidence="14">The sequence shown here is derived from an EMBL/GenBank/DDBJ whole genome shotgun (WGS) entry which is preliminary data.</text>
</comment>
<organism evidence="14 15">
    <name type="scientific">Cafeteria roenbergensis</name>
    <name type="common">Marine flagellate</name>
    <dbReference type="NCBI Taxonomy" id="33653"/>
    <lineage>
        <taxon>Eukaryota</taxon>
        <taxon>Sar</taxon>
        <taxon>Stramenopiles</taxon>
        <taxon>Bigyra</taxon>
        <taxon>Opalozoa</taxon>
        <taxon>Bicosoecida</taxon>
        <taxon>Cafeteriaceae</taxon>
        <taxon>Cafeteria</taxon>
    </lineage>
</organism>
<evidence type="ECO:0000256" key="1">
    <source>
        <dbReference type="ARBA" id="ARBA00004123"/>
    </source>
</evidence>
<dbReference type="EMBL" id="VLTL01000003">
    <property type="protein sequence ID" value="KAA0171969.1"/>
    <property type="molecule type" value="Genomic_DNA"/>
</dbReference>
<sequence>MWVHAGADGFSEADVRDLSEGRHRHCGGVYLCPTCRSTLMARLLSFMIHENRSGIFAAPVTDEVAPGYSEVVGRPMDLFTMSRRLAHGVYSGTGGPQRFRVDAEQIAINALAYNSRGDKTWKEARRFLLALSRATDAVFPFTHNGAFAAKIAAALGARVLRPWFVVECDEDAPGLPTKRHRVSGWTLQAVQDAVVSLAADAPAMSFLASATSRSALSRLGPGWFFGFQDEAVAEGILSLPEKRLCDLAAGRLSGAVSDAEARAVATLEALTLDVVLPPWSMAGIGSTKRCQPAGKRASGPEADFSASGPQVSPEQRDGNTAGPKEALSAAQVSSLLQGLDREPLAERVRARKSDIHGWGLFAKRKLRKGEIVIEYTGHLISSGVADLREQEYAEKKLGGSCYLFRMDDDAIADATLRGSCARFINHSGAPNCDSRVVAGVDGNKAIVIQALRDVDPGEEVTYDYKFPFDFAQSQV</sequence>
<evidence type="ECO:0000256" key="9">
    <source>
        <dbReference type="ARBA" id="ARBA00047571"/>
    </source>
</evidence>
<dbReference type="GO" id="GO:0140999">
    <property type="term" value="F:histone H3K4 trimethyltransferase activity"/>
    <property type="evidence" value="ECO:0007669"/>
    <property type="project" value="UniProtKB-EC"/>
</dbReference>
<dbReference type="PANTHER" id="PTHR45814">
    <property type="entry name" value="HISTONE-LYSINE N-METHYLTRANSFERASE SETD1"/>
    <property type="match status" value="1"/>
</dbReference>
<dbReference type="AlphaFoldDB" id="A0A5A8E3C3"/>
<evidence type="ECO:0000256" key="8">
    <source>
        <dbReference type="ARBA" id="ARBA00023242"/>
    </source>
</evidence>
<evidence type="ECO:0000313" key="15">
    <source>
        <dbReference type="Proteomes" id="UP000324907"/>
    </source>
</evidence>
<evidence type="ECO:0000313" key="14">
    <source>
        <dbReference type="EMBL" id="KAA0171969.1"/>
    </source>
</evidence>
<evidence type="ECO:0000256" key="7">
    <source>
        <dbReference type="ARBA" id="ARBA00023117"/>
    </source>
</evidence>
<evidence type="ECO:0000256" key="11">
    <source>
        <dbReference type="SAM" id="MobiDB-lite"/>
    </source>
</evidence>
<comment type="subcellular location">
    <subcellularLocation>
        <location evidence="1">Nucleus</location>
    </subcellularLocation>
</comment>
<gene>
    <name evidence="14" type="ORF">FNF28_00286</name>
</gene>
<feature type="region of interest" description="Disordered" evidence="11">
    <location>
        <begin position="287"/>
        <end position="326"/>
    </location>
</feature>
<keyword evidence="8" id="KW-0539">Nucleus</keyword>
<dbReference type="SUPFAM" id="SSF47370">
    <property type="entry name" value="Bromodomain"/>
    <property type="match status" value="1"/>
</dbReference>
<evidence type="ECO:0000256" key="5">
    <source>
        <dbReference type="ARBA" id="ARBA00022691"/>
    </source>
</evidence>
<dbReference type="Gene3D" id="1.20.920.10">
    <property type="entry name" value="Bromodomain-like"/>
    <property type="match status" value="1"/>
</dbReference>